<sequence>MESLEQLESQKYAELLALARELGYTCKGNPKKAKVVKFIRQSVACGLAKGKENSNVTFAPDAAAATSSPEAAQPVGAGLPKRAVATNTPVPKSASKVRKTPNFSKLHAAEFAKMKSVVDCTARRNILVGTSAAGRSLQTPKSASRIPRPNTKANAGGVLQTPKAASRIPKLTVSKAKTVPLREPVRVRIEPSQRMATRQNKARTILGKVRSNRRFDLLMAKRGLVCD</sequence>
<organism evidence="1 2">
    <name type="scientific">Dermacentor silvarum</name>
    <name type="common">Tick</name>
    <dbReference type="NCBI Taxonomy" id="543639"/>
    <lineage>
        <taxon>Eukaryota</taxon>
        <taxon>Metazoa</taxon>
        <taxon>Ecdysozoa</taxon>
        <taxon>Arthropoda</taxon>
        <taxon>Chelicerata</taxon>
        <taxon>Arachnida</taxon>
        <taxon>Acari</taxon>
        <taxon>Parasitiformes</taxon>
        <taxon>Ixodida</taxon>
        <taxon>Ixodoidea</taxon>
        <taxon>Ixodidae</taxon>
        <taxon>Rhipicephalinae</taxon>
        <taxon>Dermacentor</taxon>
    </lineage>
</organism>
<accession>A0ACB8CSA4</accession>
<proteinExistence type="predicted"/>
<evidence type="ECO:0000313" key="1">
    <source>
        <dbReference type="EMBL" id="KAH7949948.1"/>
    </source>
</evidence>
<protein>
    <submittedName>
        <fullName evidence="1">Uncharacterized protein</fullName>
    </submittedName>
</protein>
<evidence type="ECO:0000313" key="2">
    <source>
        <dbReference type="Proteomes" id="UP000821865"/>
    </source>
</evidence>
<name>A0ACB8CSA4_DERSI</name>
<keyword evidence="2" id="KW-1185">Reference proteome</keyword>
<comment type="caution">
    <text evidence="1">The sequence shown here is derived from an EMBL/GenBank/DDBJ whole genome shotgun (WGS) entry which is preliminary data.</text>
</comment>
<gene>
    <name evidence="1" type="ORF">HPB49_017552</name>
</gene>
<dbReference type="Proteomes" id="UP000821865">
    <property type="component" value="Chromosome 5"/>
</dbReference>
<reference evidence="1" key="1">
    <citation type="submission" date="2020-05" db="EMBL/GenBank/DDBJ databases">
        <title>Large-scale comparative analyses of tick genomes elucidate their genetic diversity and vector capacities.</title>
        <authorList>
            <person name="Jia N."/>
            <person name="Wang J."/>
            <person name="Shi W."/>
            <person name="Du L."/>
            <person name="Sun Y."/>
            <person name="Zhan W."/>
            <person name="Jiang J."/>
            <person name="Wang Q."/>
            <person name="Zhang B."/>
            <person name="Ji P."/>
            <person name="Sakyi L.B."/>
            <person name="Cui X."/>
            <person name="Yuan T."/>
            <person name="Jiang B."/>
            <person name="Yang W."/>
            <person name="Lam T.T.-Y."/>
            <person name="Chang Q."/>
            <person name="Ding S."/>
            <person name="Wang X."/>
            <person name="Zhu J."/>
            <person name="Ruan X."/>
            <person name="Zhao L."/>
            <person name="Wei J."/>
            <person name="Que T."/>
            <person name="Du C."/>
            <person name="Cheng J."/>
            <person name="Dai P."/>
            <person name="Han X."/>
            <person name="Huang E."/>
            <person name="Gao Y."/>
            <person name="Liu J."/>
            <person name="Shao H."/>
            <person name="Ye R."/>
            <person name="Li L."/>
            <person name="Wei W."/>
            <person name="Wang X."/>
            <person name="Wang C."/>
            <person name="Yang T."/>
            <person name="Huo Q."/>
            <person name="Li W."/>
            <person name="Guo W."/>
            <person name="Chen H."/>
            <person name="Zhou L."/>
            <person name="Ni X."/>
            <person name="Tian J."/>
            <person name="Zhou Y."/>
            <person name="Sheng Y."/>
            <person name="Liu T."/>
            <person name="Pan Y."/>
            <person name="Xia L."/>
            <person name="Li J."/>
            <person name="Zhao F."/>
            <person name="Cao W."/>
        </authorList>
    </citation>
    <scope>NUCLEOTIDE SEQUENCE</scope>
    <source>
        <strain evidence="1">Dsil-2018</strain>
    </source>
</reference>
<dbReference type="EMBL" id="CM023474">
    <property type="protein sequence ID" value="KAH7949948.1"/>
    <property type="molecule type" value="Genomic_DNA"/>
</dbReference>